<dbReference type="Proteomes" id="UP000691718">
    <property type="component" value="Unassembled WGS sequence"/>
</dbReference>
<protein>
    <submittedName>
        <fullName evidence="2">(apollo) hypothetical protein</fullName>
    </submittedName>
</protein>
<evidence type="ECO:0000313" key="3">
    <source>
        <dbReference type="Proteomes" id="UP000691718"/>
    </source>
</evidence>
<feature type="domain" description="HAT C-terminal dimerisation" evidence="1">
    <location>
        <begin position="597"/>
        <end position="647"/>
    </location>
</feature>
<evidence type="ECO:0000259" key="1">
    <source>
        <dbReference type="Pfam" id="PF05699"/>
    </source>
</evidence>
<accession>A0A8S3WN92</accession>
<dbReference type="InterPro" id="IPR008906">
    <property type="entry name" value="HATC_C_dom"/>
</dbReference>
<keyword evidence="3" id="KW-1185">Reference proteome</keyword>
<evidence type="ECO:0000313" key="2">
    <source>
        <dbReference type="EMBL" id="CAG4970422.1"/>
    </source>
</evidence>
<dbReference type="PANTHER" id="PTHR37162:SF1">
    <property type="entry name" value="BED-TYPE DOMAIN-CONTAINING PROTEIN"/>
    <property type="match status" value="1"/>
</dbReference>
<comment type="caution">
    <text evidence="2">The sequence shown here is derived from an EMBL/GenBank/DDBJ whole genome shotgun (WGS) entry which is preliminary data.</text>
</comment>
<name>A0A8S3WN92_PARAO</name>
<gene>
    <name evidence="2" type="ORF">PAPOLLO_LOCUS8289</name>
</gene>
<dbReference type="AlphaFoldDB" id="A0A8S3WN92"/>
<proteinExistence type="predicted"/>
<dbReference type="EMBL" id="CAJQZP010000585">
    <property type="protein sequence ID" value="CAG4970422.1"/>
    <property type="molecule type" value="Genomic_DNA"/>
</dbReference>
<dbReference type="Pfam" id="PF05699">
    <property type="entry name" value="Dimer_Tnp_hAT"/>
    <property type="match status" value="1"/>
</dbReference>
<dbReference type="PANTHER" id="PTHR37162">
    <property type="entry name" value="HAT FAMILY DIMERISATION DOMAINCONTAINING PROTEIN-RELATED"/>
    <property type="match status" value="1"/>
</dbReference>
<sequence length="682" mass="78402">MEEDNETPSSSTLKSASKERKYVQKFKTSWLEHPDFKTWLKKSDKGETKAYCKICDCDLVCGMSELLKHKNSAKHTKKMAVISQCGRMSTFLNKNQTHATNVLKMELKMCGFLAKHDLPISLVDDFVSLLRNLFPESKCLDDVHLGKQKATNILRQVTGATYKQEVIDIMKNSYFNIIIDETTDLSVKKQLAIIITFFNSLTKKVEYRFFDLIDMIDGTAKGILQTIKGSFSKHEVPLDHVFGLTSDTTHVMMGKHNSVQALLKTEIPHLVVIECSCHLIHLATSYASRKLPKNLEDLCRNIPAYFHMSPKRTEALKQFQDFLKIDQHKLLSAANTRWLSLQACVDRILEQYDALKLFFTGAVFEDPSNTNDSILNSLNNPFNKALLHFMSYVFSITNDFNTFFQTKSPQLFILPVMVRKMLNTFLCNFVKKEHLNLSSDLKSLKQIDVTKTEIHLNNDHIYVGMEAHAILEDLKTKAPIEEVNKFYASCREFYVEIVLQIQKRFDLNEKLFDILKYVDPKIARNLEKQSVKDVFDKFNFLTTKCNMQKADNEWRNQALIDLKHFGVESEEELKNMPADIYWNKVLSMKDYHGNFIYENLEVVISVLLAVPSSNTEVERLFSILKNVKTDKRNRLSNETLNGLFHTKFGMQANNCSILEPNSAMISAAKYYKSNDSASKSSV</sequence>
<dbReference type="OrthoDB" id="6159421at2759"/>
<organism evidence="2 3">
    <name type="scientific">Parnassius apollo</name>
    <name type="common">Apollo butterfly</name>
    <name type="synonym">Papilio apollo</name>
    <dbReference type="NCBI Taxonomy" id="110799"/>
    <lineage>
        <taxon>Eukaryota</taxon>
        <taxon>Metazoa</taxon>
        <taxon>Ecdysozoa</taxon>
        <taxon>Arthropoda</taxon>
        <taxon>Hexapoda</taxon>
        <taxon>Insecta</taxon>
        <taxon>Pterygota</taxon>
        <taxon>Neoptera</taxon>
        <taxon>Endopterygota</taxon>
        <taxon>Lepidoptera</taxon>
        <taxon>Glossata</taxon>
        <taxon>Ditrysia</taxon>
        <taxon>Papilionoidea</taxon>
        <taxon>Papilionidae</taxon>
        <taxon>Parnassiinae</taxon>
        <taxon>Parnassini</taxon>
        <taxon>Parnassius</taxon>
        <taxon>Parnassius</taxon>
    </lineage>
</organism>
<reference evidence="2" key="1">
    <citation type="submission" date="2021-04" db="EMBL/GenBank/DDBJ databases">
        <authorList>
            <person name="Tunstrom K."/>
        </authorList>
    </citation>
    <scope>NUCLEOTIDE SEQUENCE</scope>
</reference>
<dbReference type="GO" id="GO:0046983">
    <property type="term" value="F:protein dimerization activity"/>
    <property type="evidence" value="ECO:0007669"/>
    <property type="project" value="InterPro"/>
</dbReference>